<name>A0ABT1QU34_9GAMM</name>
<dbReference type="InterPro" id="IPR005625">
    <property type="entry name" value="PepSY-ass_TM"/>
</dbReference>
<feature type="transmembrane region" description="Helical" evidence="1">
    <location>
        <begin position="177"/>
        <end position="197"/>
    </location>
</feature>
<gene>
    <name evidence="2" type="ORF">NM961_13760</name>
</gene>
<feature type="transmembrane region" description="Helical" evidence="1">
    <location>
        <begin position="319"/>
        <end position="341"/>
    </location>
</feature>
<feature type="transmembrane region" description="Helical" evidence="1">
    <location>
        <begin position="128"/>
        <end position="149"/>
    </location>
</feature>
<sequence length="355" mass="38816">MRRVLKWLHLWTGLSIGLVFAMLGLTGTLLAYQPELLAARSEFAGLEQETRADAKVLTLLQADSRGVSSAEPPRPGLPVWQAYAKDGLRLYLHPGDGRVLLERSTRSDAVLWLRDLHVHLLAGKQGEAVLGICGIGMLFLLLSGVYLWWPRPGAWLESLRWHAQPPLRRWLSWHRSLGALTLPLLLLLAGTGTLMVYDGFSRASLGWLFGSSGAVKAPPPLKPEPGRAIDWDAVMAAAQAALPEAQLRRISLPRADNALISVRARMPGEWHPVGRSTVWLDPYQAKVLAVMDATRQGAGTRANYAVYPLHMGGGLGEGYRTLIALGGLVPAVLLVTGFLFWRRRTRRGGESSAGD</sequence>
<dbReference type="PANTHER" id="PTHR34219">
    <property type="entry name" value="IRON-REGULATED INNER MEMBRANE PROTEIN-RELATED"/>
    <property type="match status" value="1"/>
</dbReference>
<keyword evidence="1" id="KW-0812">Transmembrane</keyword>
<dbReference type="Proteomes" id="UP001165498">
    <property type="component" value="Unassembled WGS sequence"/>
</dbReference>
<dbReference type="EMBL" id="JANFQO010000012">
    <property type="protein sequence ID" value="MCQ4165782.1"/>
    <property type="molecule type" value="Genomic_DNA"/>
</dbReference>
<comment type="caution">
    <text evidence="2">The sequence shown here is derived from an EMBL/GenBank/DDBJ whole genome shotgun (WGS) entry which is preliminary data.</text>
</comment>
<reference evidence="2" key="1">
    <citation type="submission" date="2022-07" db="EMBL/GenBank/DDBJ databases">
        <title>Tahibacter sp., a new gammaproteobacterium isolated from the silt sample collected at pig farm.</title>
        <authorList>
            <person name="Chen H."/>
        </authorList>
    </citation>
    <scope>NUCLEOTIDE SEQUENCE</scope>
    <source>
        <strain evidence="2">P2K</strain>
    </source>
</reference>
<organism evidence="2 3">
    <name type="scientific">Tahibacter harae</name>
    <dbReference type="NCBI Taxonomy" id="2963937"/>
    <lineage>
        <taxon>Bacteria</taxon>
        <taxon>Pseudomonadati</taxon>
        <taxon>Pseudomonadota</taxon>
        <taxon>Gammaproteobacteria</taxon>
        <taxon>Lysobacterales</taxon>
        <taxon>Rhodanobacteraceae</taxon>
        <taxon>Tahibacter</taxon>
    </lineage>
</organism>
<evidence type="ECO:0000313" key="2">
    <source>
        <dbReference type="EMBL" id="MCQ4165782.1"/>
    </source>
</evidence>
<dbReference type="Pfam" id="PF03929">
    <property type="entry name" value="PepSY_TM"/>
    <property type="match status" value="1"/>
</dbReference>
<evidence type="ECO:0000256" key="1">
    <source>
        <dbReference type="SAM" id="Phobius"/>
    </source>
</evidence>
<keyword evidence="3" id="KW-1185">Reference proteome</keyword>
<keyword evidence="1" id="KW-1133">Transmembrane helix</keyword>
<keyword evidence="1" id="KW-0472">Membrane</keyword>
<evidence type="ECO:0000313" key="3">
    <source>
        <dbReference type="Proteomes" id="UP001165498"/>
    </source>
</evidence>
<accession>A0ABT1QU34</accession>
<protein>
    <submittedName>
        <fullName evidence="2">PepSY domain-containing protein</fullName>
    </submittedName>
</protein>
<dbReference type="RefSeq" id="WP_255914972.1">
    <property type="nucleotide sequence ID" value="NZ_JANFQO010000012.1"/>
</dbReference>
<proteinExistence type="predicted"/>
<feature type="transmembrane region" description="Helical" evidence="1">
    <location>
        <begin position="7"/>
        <end position="32"/>
    </location>
</feature>
<dbReference type="PANTHER" id="PTHR34219:SF3">
    <property type="entry name" value="BLL7967 PROTEIN"/>
    <property type="match status" value="1"/>
</dbReference>